<name>A0AAE3D0U5_9HYPH</name>
<accession>A0AAE3D0U5</accession>
<dbReference type="InterPro" id="IPR013517">
    <property type="entry name" value="FG-GAP"/>
</dbReference>
<dbReference type="InterPro" id="IPR028994">
    <property type="entry name" value="Integrin_alpha_N"/>
</dbReference>
<dbReference type="Pfam" id="PF13517">
    <property type="entry name" value="FG-GAP_3"/>
    <property type="match status" value="1"/>
</dbReference>
<proteinExistence type="predicted"/>
<comment type="caution">
    <text evidence="2">The sequence shown here is derived from an EMBL/GenBank/DDBJ whole genome shotgun (WGS) entry which is preliminary data.</text>
</comment>
<gene>
    <name evidence="2" type="ORF">K1W69_08255</name>
</gene>
<keyword evidence="1" id="KW-0732">Signal</keyword>
<protein>
    <submittedName>
        <fullName evidence="2">VCBS repeat-containing protein</fullName>
    </submittedName>
</protein>
<evidence type="ECO:0000256" key="1">
    <source>
        <dbReference type="ARBA" id="ARBA00022729"/>
    </source>
</evidence>
<keyword evidence="3" id="KW-1185">Reference proteome</keyword>
<evidence type="ECO:0000313" key="3">
    <source>
        <dbReference type="Proteomes" id="UP001196509"/>
    </source>
</evidence>
<evidence type="ECO:0000313" key="2">
    <source>
        <dbReference type="EMBL" id="MBW8637176.1"/>
    </source>
</evidence>
<organism evidence="2 3">
    <name type="scientific">Flavimaribacter sediminis</name>
    <dbReference type="NCBI Taxonomy" id="2865987"/>
    <lineage>
        <taxon>Bacteria</taxon>
        <taxon>Pseudomonadati</taxon>
        <taxon>Pseudomonadota</taxon>
        <taxon>Alphaproteobacteria</taxon>
        <taxon>Hyphomicrobiales</taxon>
        <taxon>Rhizobiaceae</taxon>
        <taxon>Flavimaribacter</taxon>
    </lineage>
</organism>
<dbReference type="AlphaFoldDB" id="A0AAE3D0U5"/>
<dbReference type="PANTHER" id="PTHR44103">
    <property type="entry name" value="PROPROTEIN CONVERTASE P"/>
    <property type="match status" value="1"/>
</dbReference>
<dbReference type="PANTHER" id="PTHR44103:SF1">
    <property type="entry name" value="PROPROTEIN CONVERTASE P"/>
    <property type="match status" value="1"/>
</dbReference>
<sequence length="655" mass="71108">MKVTRWEDDATVWSGPFYGDRAIQYQPETGPATIAGQIITCVEKVDWSNSGNRDLLLSSWDACYDGRVFLHPQTGTAEDGAPILGERRLVEGVRGYVTAVRDGERFHLVSASRMRKQIYVFPNIGEPGDPKFGDPVALDLDADWVKGNEYFHLARFHDIDGDGQLELIVGTDCWDDYWPNGLEWNDHGYRAYDAAGRWLGGPLRGYLYVFRNSGTLDKPVLEKGVPVMGGDAAYEVYGQLAPAFGDFSGAGRDDLVCGEFWNILHYGARTGPLSFDPARLISDAAGDPLELDHCIHLPCAVDWDGDGKLDLLVGAEDGYITFLRNIGNGEDGVPRFENRGRVETAAPVVHAGVLPSPAAFDFTGNGRPDLVVGNSAGEILFYENAGGSPPTLKKEVMVKAGGEPIRIAAGLSGSIQGPSEKRFGYTCPTVADWDGDGKPDLLVSDVTGFHRFYKNTGAAGAPSFETCRLLTFEGKPLKTVWRVRPAVVDWLGDGQLHYVCLDEEGVLSDFRRASDTALEDKRRLVFETGDEIRFTVDVGGGRGRAKLCICDWTASGRYDLIVGVHARASLPPGPSGAPRNTTGQAGVFYFENVGSNAAPVFAAPKAMRYRGEVIQMAMHVASPEAVDWEGDGSTGLIVGVEDGSIVWLPRGDLSW</sequence>
<dbReference type="SUPFAM" id="SSF69318">
    <property type="entry name" value="Integrin alpha N-terminal domain"/>
    <property type="match status" value="1"/>
</dbReference>
<dbReference type="Gene3D" id="2.130.10.130">
    <property type="entry name" value="Integrin alpha, N-terminal"/>
    <property type="match status" value="2"/>
</dbReference>
<dbReference type="Proteomes" id="UP001196509">
    <property type="component" value="Unassembled WGS sequence"/>
</dbReference>
<dbReference type="EMBL" id="JAICBX010000002">
    <property type="protein sequence ID" value="MBW8637176.1"/>
    <property type="molecule type" value="Genomic_DNA"/>
</dbReference>
<dbReference type="RefSeq" id="WP_220227909.1">
    <property type="nucleotide sequence ID" value="NZ_JAICBX010000002.1"/>
</dbReference>
<reference evidence="2" key="1">
    <citation type="submission" date="2021-08" db="EMBL/GenBank/DDBJ databases">
        <title>Hoeflea bacterium WL0058 sp. nov., isolated from the sediment.</title>
        <authorList>
            <person name="Wang L."/>
            <person name="Zhang D."/>
        </authorList>
    </citation>
    <scope>NUCLEOTIDE SEQUENCE</scope>
    <source>
        <strain evidence="2">WL0058</strain>
    </source>
</reference>